<keyword evidence="5" id="KW-1185">Reference proteome</keyword>
<dbReference type="PANTHER" id="PTHR44591">
    <property type="entry name" value="STRESS RESPONSE REGULATOR PROTEIN 1"/>
    <property type="match status" value="1"/>
</dbReference>
<dbReference type="InterPro" id="IPR001789">
    <property type="entry name" value="Sig_transdc_resp-reg_receiver"/>
</dbReference>
<dbReference type="SMART" id="SM00448">
    <property type="entry name" value="REC"/>
    <property type="match status" value="1"/>
</dbReference>
<protein>
    <submittedName>
        <fullName evidence="4">Response regulator</fullName>
    </submittedName>
</protein>
<dbReference type="Gene3D" id="3.40.50.2300">
    <property type="match status" value="1"/>
</dbReference>
<dbReference type="AlphaFoldDB" id="A0A8J6XU00"/>
<feature type="domain" description="Response regulatory" evidence="3">
    <location>
        <begin position="6"/>
        <end position="124"/>
    </location>
</feature>
<reference evidence="4" key="1">
    <citation type="submission" date="2020-09" db="EMBL/GenBank/DDBJ databases">
        <title>Iningainema tapete sp. nov. (Scytonemataceae, Cyanobacteria) from greenhouses in central Florida (USA) produces two types of nodularin with biosynthetic potential for microcystin-LR and anabaenopeptins.</title>
        <authorList>
            <person name="Berthold D.E."/>
            <person name="Lefler F.W."/>
            <person name="Huang I.-S."/>
            <person name="Abdulla H."/>
            <person name="Zimba P.V."/>
            <person name="Laughinghouse H.D. IV."/>
        </authorList>
    </citation>
    <scope>NUCLEOTIDE SEQUENCE</scope>
    <source>
        <strain evidence="4">BLCCT55</strain>
    </source>
</reference>
<dbReference type="InterPro" id="IPR011006">
    <property type="entry name" value="CheY-like_superfamily"/>
</dbReference>
<name>A0A8J6XU00_9CYAN</name>
<evidence type="ECO:0000313" key="4">
    <source>
        <dbReference type="EMBL" id="MBD2778444.1"/>
    </source>
</evidence>
<evidence type="ECO:0000313" key="5">
    <source>
        <dbReference type="Proteomes" id="UP000629098"/>
    </source>
</evidence>
<dbReference type="PANTHER" id="PTHR44591:SF3">
    <property type="entry name" value="RESPONSE REGULATORY DOMAIN-CONTAINING PROTEIN"/>
    <property type="match status" value="1"/>
</dbReference>
<comment type="caution">
    <text evidence="2">Lacks conserved residue(s) required for the propagation of feature annotation.</text>
</comment>
<comment type="caution">
    <text evidence="4">The sequence shown here is derived from an EMBL/GenBank/DDBJ whole genome shotgun (WGS) entry which is preliminary data.</text>
</comment>
<sequence>MLNDLKVLLVEDEPDIAVLFTFILQETGAQVMAVTSVIEAVKSLDHFQPDILISNIKLPDGDGYTLMKMVRTREAKFGGFLPAIAVTACATDKDCKLSQEAGFQMHVSKPIYPDQLIQIVATLFASNRKITCNFPVNSF</sequence>
<organism evidence="4 5">
    <name type="scientific">Iningainema tapete BLCC-T55</name>
    <dbReference type="NCBI Taxonomy" id="2748662"/>
    <lineage>
        <taxon>Bacteria</taxon>
        <taxon>Bacillati</taxon>
        <taxon>Cyanobacteriota</taxon>
        <taxon>Cyanophyceae</taxon>
        <taxon>Nostocales</taxon>
        <taxon>Scytonemataceae</taxon>
        <taxon>Iningainema tapete</taxon>
    </lineage>
</organism>
<dbReference type="EMBL" id="JACXAE010000126">
    <property type="protein sequence ID" value="MBD2778444.1"/>
    <property type="molecule type" value="Genomic_DNA"/>
</dbReference>
<dbReference type="PROSITE" id="PS50110">
    <property type="entry name" value="RESPONSE_REGULATORY"/>
    <property type="match status" value="1"/>
</dbReference>
<evidence type="ECO:0000256" key="1">
    <source>
        <dbReference type="ARBA" id="ARBA00022553"/>
    </source>
</evidence>
<keyword evidence="1" id="KW-0597">Phosphoprotein</keyword>
<dbReference type="Proteomes" id="UP000629098">
    <property type="component" value="Unassembled WGS sequence"/>
</dbReference>
<dbReference type="SUPFAM" id="SSF52172">
    <property type="entry name" value="CheY-like"/>
    <property type="match status" value="1"/>
</dbReference>
<gene>
    <name evidence="4" type="ORF">ICL16_41985</name>
</gene>
<proteinExistence type="predicted"/>
<dbReference type="InterPro" id="IPR050595">
    <property type="entry name" value="Bact_response_regulator"/>
</dbReference>
<evidence type="ECO:0000259" key="3">
    <source>
        <dbReference type="PROSITE" id="PS50110"/>
    </source>
</evidence>
<accession>A0A8J6XU00</accession>
<dbReference type="Pfam" id="PF00072">
    <property type="entry name" value="Response_reg"/>
    <property type="match status" value="1"/>
</dbReference>
<dbReference type="GO" id="GO:0000160">
    <property type="term" value="P:phosphorelay signal transduction system"/>
    <property type="evidence" value="ECO:0007669"/>
    <property type="project" value="InterPro"/>
</dbReference>
<evidence type="ECO:0000256" key="2">
    <source>
        <dbReference type="PROSITE-ProRule" id="PRU00169"/>
    </source>
</evidence>